<dbReference type="AlphaFoldDB" id="A0AAJ6BH13"/>
<protein>
    <submittedName>
        <fullName evidence="1">DUF4843 domain-containing protein</fullName>
    </submittedName>
</protein>
<dbReference type="EMBL" id="CP119311">
    <property type="protein sequence ID" value="WEK34716.1"/>
    <property type="molecule type" value="Genomic_DNA"/>
</dbReference>
<gene>
    <name evidence="1" type="ORF">P0Y53_19695</name>
</gene>
<proteinExistence type="predicted"/>
<accession>A0AAJ6BH13</accession>
<organism evidence="1 2">
    <name type="scientific">Candidatus Pseudobacter hemicellulosilyticus</name>
    <dbReference type="NCBI Taxonomy" id="3121375"/>
    <lineage>
        <taxon>Bacteria</taxon>
        <taxon>Pseudomonadati</taxon>
        <taxon>Bacteroidota</taxon>
        <taxon>Chitinophagia</taxon>
        <taxon>Chitinophagales</taxon>
        <taxon>Chitinophagaceae</taxon>
        <taxon>Pseudobacter</taxon>
    </lineage>
</organism>
<dbReference type="Proteomes" id="UP001220610">
    <property type="component" value="Chromosome"/>
</dbReference>
<sequence length="240" mass="26372">MSRILFITLCSLLLVHCSKDEIGSFEADPAINFTSTRIDYTFLGNPSNEYVQEIAVRIIGDTVSHDREFSVEVVADTATTATSSQYEILGGSIPAGSFTGTLRIKLLNSPELSTTTASLKVKLITAKDFRAGNIETSTFTVAWTNKIILPSWSIFRLYFTTAASTKAYSLIVQITGLKTLTASQHAQLSVAGATAQAYKFGDYVKQWNLDHPNDHLKHDDGTLAGQEIVPLYYSRSKYPN</sequence>
<evidence type="ECO:0000313" key="1">
    <source>
        <dbReference type="EMBL" id="WEK34716.1"/>
    </source>
</evidence>
<name>A0AAJ6BH13_9BACT</name>
<reference evidence="1" key="1">
    <citation type="submission" date="2023-03" db="EMBL/GenBank/DDBJ databases">
        <title>Andean soil-derived lignocellulolytic bacterial consortium as a source of novel taxa and putative plastic-active enzymes.</title>
        <authorList>
            <person name="Diaz-Garcia L."/>
            <person name="Chuvochina M."/>
            <person name="Feuerriegel G."/>
            <person name="Bunk B."/>
            <person name="Sproer C."/>
            <person name="Streit W.R."/>
            <person name="Rodriguez L.M."/>
            <person name="Overmann J."/>
            <person name="Jimenez D.J."/>
        </authorList>
    </citation>
    <scope>NUCLEOTIDE SEQUENCE</scope>
    <source>
        <strain evidence="1">MAG 7</strain>
    </source>
</reference>
<dbReference type="Pfam" id="PF16132">
    <property type="entry name" value="DUF4843"/>
    <property type="match status" value="1"/>
</dbReference>
<evidence type="ECO:0000313" key="2">
    <source>
        <dbReference type="Proteomes" id="UP001220610"/>
    </source>
</evidence>
<dbReference type="InterPro" id="IPR032299">
    <property type="entry name" value="DUF4843"/>
</dbReference>